<dbReference type="Pfam" id="PF00005">
    <property type="entry name" value="ABC_tran"/>
    <property type="match status" value="2"/>
</dbReference>
<reference evidence="5 6" key="1">
    <citation type="journal article" date="2018" name="Int. J. Syst. Evol. Microbiol.">
        <title>Planococcus salinus sp. nov., a moderately halophilic bacterium isolated from a saline-alkali soil.</title>
        <authorList>
            <person name="Gan L."/>
        </authorList>
    </citation>
    <scope>NUCLEOTIDE SEQUENCE [LARGE SCALE GENOMIC DNA]</scope>
    <source>
        <strain evidence="5 6">LCB217</strain>
    </source>
</reference>
<dbReference type="GO" id="GO:0016887">
    <property type="term" value="F:ATP hydrolysis activity"/>
    <property type="evidence" value="ECO:0007669"/>
    <property type="project" value="InterPro"/>
</dbReference>
<dbReference type="PROSITE" id="PS50893">
    <property type="entry name" value="ABC_TRANSPORTER_2"/>
    <property type="match status" value="2"/>
</dbReference>
<keyword evidence="1" id="KW-0677">Repeat</keyword>
<dbReference type="EMBL" id="RIAX01000002">
    <property type="protein sequence ID" value="RNF40422.1"/>
    <property type="molecule type" value="Genomic_DNA"/>
</dbReference>
<dbReference type="Pfam" id="PF12848">
    <property type="entry name" value="ABC_tran_Xtn"/>
    <property type="match status" value="1"/>
</dbReference>
<keyword evidence="2" id="KW-0547">Nucleotide-binding</keyword>
<dbReference type="Gene3D" id="3.40.50.300">
    <property type="entry name" value="P-loop containing nucleotide triphosphate hydrolases"/>
    <property type="match status" value="2"/>
</dbReference>
<evidence type="ECO:0000259" key="4">
    <source>
        <dbReference type="PROSITE" id="PS50893"/>
    </source>
</evidence>
<keyword evidence="6" id="KW-1185">Reference proteome</keyword>
<proteinExistence type="predicted"/>
<accession>A0A3M8P9X9</accession>
<feature type="domain" description="ABC transporter" evidence="4">
    <location>
        <begin position="2"/>
        <end position="252"/>
    </location>
</feature>
<organism evidence="5 6">
    <name type="scientific">Planococcus salinus</name>
    <dbReference type="NCBI Taxonomy" id="1848460"/>
    <lineage>
        <taxon>Bacteria</taxon>
        <taxon>Bacillati</taxon>
        <taxon>Bacillota</taxon>
        <taxon>Bacilli</taxon>
        <taxon>Bacillales</taxon>
        <taxon>Caryophanaceae</taxon>
        <taxon>Planococcus</taxon>
    </lineage>
</organism>
<dbReference type="PANTHER" id="PTHR42855">
    <property type="entry name" value="ABC TRANSPORTER ATP-BINDING SUBUNIT"/>
    <property type="match status" value="1"/>
</dbReference>
<evidence type="ECO:0000313" key="6">
    <source>
        <dbReference type="Proteomes" id="UP000275473"/>
    </source>
</evidence>
<name>A0A3M8P9X9_9BACL</name>
<dbReference type="RefSeq" id="WP_123164123.1">
    <property type="nucleotide sequence ID" value="NZ_RIAX01000002.1"/>
</dbReference>
<dbReference type="FunFam" id="3.40.50.300:FF:000011">
    <property type="entry name" value="Putative ABC transporter ATP-binding component"/>
    <property type="match status" value="1"/>
</dbReference>
<evidence type="ECO:0000313" key="5">
    <source>
        <dbReference type="EMBL" id="RNF40422.1"/>
    </source>
</evidence>
<dbReference type="CDD" id="cd03221">
    <property type="entry name" value="ABCF_EF-3"/>
    <property type="match status" value="2"/>
</dbReference>
<dbReference type="FunFam" id="3.40.50.300:FF:000070">
    <property type="entry name" value="Putative ABC transporter ATP-binding component"/>
    <property type="match status" value="1"/>
</dbReference>
<comment type="caution">
    <text evidence="5">The sequence shown here is derived from an EMBL/GenBank/DDBJ whole genome shotgun (WGS) entry which is preliminary data.</text>
</comment>
<sequence>MIAVNDVSLRFGDRKLFEDVNIQFNPGNCYGLIGANGAGKSTFIKILSGELEPQSGVVKMGTDERLAVLKQDHFEYEEYAVLETVIMGHKKLYEVMSEKNAIYMKEDFSDEDGMRAAELEGEFAELNGWEAESEAAILLQGLGIAEDLHDKKMAELSGSDKVKVLLAQALFGKPDVLLLDEPTNHLDLKAIQWLEEFLINFENTVIVVSHDRHFLNKVCTHIADLDFGKIQLYVGNYDFWYESSQLATRLASDQNAKKEEKIKELQAFIARFSANASKSKQATSRKKMLDKIQLDDIRPSSRKYPFVNFTIGREIGNDVLTVKDLGQSVDGKQLLSNVNFNMSKDDKIVLLGDPLAKSALLRILAEEDEPAEGSIRWGVTTSRAYLPIDNTIYFEGNELSLVDWLRQYSPEDESETFLRGFLGRMLFSGEEVKKKPSVLSGGEKVRCMLSKMMLSHSNVLLLDEPTNHLDLESIQALNNGLIAFKGAMVFTSHDHQFIQTIANRVIEIREDGSILDKQLTYDEFLEWKETQGITN</sequence>
<dbReference type="PANTHER" id="PTHR42855:SF2">
    <property type="entry name" value="DRUG RESISTANCE ABC TRANSPORTER,ATP-BINDING PROTEIN"/>
    <property type="match status" value="1"/>
</dbReference>
<dbReference type="InterPro" id="IPR051309">
    <property type="entry name" value="ABCF_ATPase"/>
</dbReference>
<dbReference type="InterPro" id="IPR003593">
    <property type="entry name" value="AAA+_ATPase"/>
</dbReference>
<protein>
    <submittedName>
        <fullName evidence="5">ATP-binding cassette domain-containing protein</fullName>
    </submittedName>
</protein>
<dbReference type="Proteomes" id="UP000275473">
    <property type="component" value="Unassembled WGS sequence"/>
</dbReference>
<dbReference type="SMART" id="SM00382">
    <property type="entry name" value="AAA"/>
    <property type="match status" value="2"/>
</dbReference>
<dbReference type="AlphaFoldDB" id="A0A3M8P9X9"/>
<keyword evidence="3 5" id="KW-0067">ATP-binding</keyword>
<dbReference type="InterPro" id="IPR032781">
    <property type="entry name" value="ABC_tran_Xtn"/>
</dbReference>
<dbReference type="InterPro" id="IPR027417">
    <property type="entry name" value="P-loop_NTPase"/>
</dbReference>
<dbReference type="SUPFAM" id="SSF52540">
    <property type="entry name" value="P-loop containing nucleoside triphosphate hydrolases"/>
    <property type="match status" value="2"/>
</dbReference>
<evidence type="ECO:0000256" key="1">
    <source>
        <dbReference type="ARBA" id="ARBA00022737"/>
    </source>
</evidence>
<evidence type="ECO:0000256" key="3">
    <source>
        <dbReference type="ARBA" id="ARBA00022840"/>
    </source>
</evidence>
<dbReference type="InterPro" id="IPR003439">
    <property type="entry name" value="ABC_transporter-like_ATP-bd"/>
</dbReference>
<gene>
    <name evidence="5" type="ORF">EEX84_03065</name>
</gene>
<dbReference type="OrthoDB" id="9760950at2"/>
<feature type="domain" description="ABC transporter" evidence="4">
    <location>
        <begin position="320"/>
        <end position="535"/>
    </location>
</feature>
<dbReference type="GO" id="GO:0005524">
    <property type="term" value="F:ATP binding"/>
    <property type="evidence" value="ECO:0007669"/>
    <property type="project" value="UniProtKB-KW"/>
</dbReference>
<evidence type="ECO:0000256" key="2">
    <source>
        <dbReference type="ARBA" id="ARBA00022741"/>
    </source>
</evidence>